<evidence type="ECO:0000256" key="2">
    <source>
        <dbReference type="ARBA" id="ARBA00022618"/>
    </source>
</evidence>
<evidence type="ECO:0000256" key="7">
    <source>
        <dbReference type="HAMAP-Rule" id="MF_00910"/>
    </source>
</evidence>
<evidence type="ECO:0000256" key="3">
    <source>
        <dbReference type="ARBA" id="ARBA00022692"/>
    </source>
</evidence>
<evidence type="ECO:0000256" key="8">
    <source>
        <dbReference type="NCBIfam" id="TIGR02209"/>
    </source>
</evidence>
<dbReference type="GO" id="GO:0032153">
    <property type="term" value="C:cell division site"/>
    <property type="evidence" value="ECO:0007669"/>
    <property type="project" value="UniProtKB-UniRule"/>
</dbReference>
<keyword evidence="11" id="KW-1185">Reference proteome</keyword>
<evidence type="ECO:0000256" key="9">
    <source>
        <dbReference type="SAM" id="Coils"/>
    </source>
</evidence>
<evidence type="ECO:0000256" key="1">
    <source>
        <dbReference type="ARBA" id="ARBA00022475"/>
    </source>
</evidence>
<protein>
    <recommendedName>
        <fullName evidence="7 8">Cell division protein FtsL</fullName>
    </recommendedName>
</protein>
<dbReference type="Pfam" id="PF04977">
    <property type="entry name" value="DivIC"/>
    <property type="match status" value="1"/>
</dbReference>
<sequence length="107" mass="12327">MTRDDTKEKETLSLQRRIRKFSRIEKAFYASIIITAIVMAVGIIFLQSRNLQQKQEISHLNSQITQKQTEYDDAKQEVNELTTRDRVTEIANNAGLSNKTGNIQKVD</sequence>
<feature type="coiled-coil region" evidence="9">
    <location>
        <begin position="57"/>
        <end position="84"/>
    </location>
</feature>
<comment type="similarity">
    <text evidence="7">Belongs to the FtsL family.</text>
</comment>
<evidence type="ECO:0000256" key="5">
    <source>
        <dbReference type="ARBA" id="ARBA00023136"/>
    </source>
</evidence>
<keyword evidence="3 7" id="KW-0812">Transmembrane</keyword>
<dbReference type="AlphaFoldDB" id="A0A380K7K1"/>
<dbReference type="OrthoDB" id="2233635at2"/>
<dbReference type="InterPro" id="IPR007060">
    <property type="entry name" value="FtsL/DivIC"/>
</dbReference>
<reference evidence="10 11" key="1">
    <citation type="submission" date="2018-06" db="EMBL/GenBank/DDBJ databases">
        <authorList>
            <consortium name="Pathogen Informatics"/>
            <person name="Doyle S."/>
        </authorList>
    </citation>
    <scope>NUCLEOTIDE SEQUENCE [LARGE SCALE GENOMIC DNA]</scope>
    <source>
        <strain evidence="10 11">NCTC12224</strain>
    </source>
</reference>
<keyword evidence="6 7" id="KW-0131">Cell cycle</keyword>
<comment type="function">
    <text evidence="7">Essential cell division protein.</text>
</comment>
<dbReference type="GO" id="GO:0043093">
    <property type="term" value="P:FtsZ-dependent cytokinesis"/>
    <property type="evidence" value="ECO:0007669"/>
    <property type="project" value="UniProtKB-UniRule"/>
</dbReference>
<dbReference type="HAMAP" id="MF_00910">
    <property type="entry name" value="FtsL"/>
    <property type="match status" value="1"/>
</dbReference>
<name>A0A380K7K1_9STRE</name>
<evidence type="ECO:0000313" key="10">
    <source>
        <dbReference type="EMBL" id="SUN60237.1"/>
    </source>
</evidence>
<dbReference type="EMBL" id="UHFN01000007">
    <property type="protein sequence ID" value="SUN60237.1"/>
    <property type="molecule type" value="Genomic_DNA"/>
</dbReference>
<keyword evidence="5 7" id="KW-0472">Membrane</keyword>
<dbReference type="Proteomes" id="UP000254924">
    <property type="component" value="Unassembled WGS sequence"/>
</dbReference>
<gene>
    <name evidence="7 10" type="primary">ftsL</name>
    <name evidence="10" type="ORF">NCTC12224_00769</name>
</gene>
<dbReference type="GO" id="GO:0005886">
    <property type="term" value="C:plasma membrane"/>
    <property type="evidence" value="ECO:0007669"/>
    <property type="project" value="UniProtKB-SubCell"/>
</dbReference>
<dbReference type="GeneID" id="78356213"/>
<organism evidence="10 11">
    <name type="scientific">Streptococcus hyointestinalis</name>
    <dbReference type="NCBI Taxonomy" id="1337"/>
    <lineage>
        <taxon>Bacteria</taxon>
        <taxon>Bacillati</taxon>
        <taxon>Bacillota</taxon>
        <taxon>Bacilli</taxon>
        <taxon>Lactobacillales</taxon>
        <taxon>Streptococcaceae</taxon>
        <taxon>Streptococcus</taxon>
    </lineage>
</organism>
<dbReference type="InterPro" id="IPR011922">
    <property type="entry name" value="Cell_div_FtsL"/>
</dbReference>
<proteinExistence type="inferred from homology"/>
<comment type="subcellular location">
    <subcellularLocation>
        <location evidence="7">Cell membrane</location>
        <topology evidence="7">Single-pass type II membrane protein</topology>
    </subcellularLocation>
    <text evidence="7">Localizes to the division septum where it forms a ring structure.</text>
</comment>
<keyword evidence="9" id="KW-0175">Coiled coil</keyword>
<keyword evidence="1 7" id="KW-1003">Cell membrane</keyword>
<dbReference type="RefSeq" id="WP_115268432.1">
    <property type="nucleotide sequence ID" value="NZ_JBCLSK010000001.1"/>
</dbReference>
<evidence type="ECO:0000313" key="11">
    <source>
        <dbReference type="Proteomes" id="UP000254924"/>
    </source>
</evidence>
<dbReference type="NCBIfam" id="TIGR02209">
    <property type="entry name" value="ftsL_broad"/>
    <property type="match status" value="1"/>
</dbReference>
<evidence type="ECO:0000256" key="4">
    <source>
        <dbReference type="ARBA" id="ARBA00022989"/>
    </source>
</evidence>
<feature type="transmembrane region" description="Helical" evidence="7">
    <location>
        <begin position="27"/>
        <end position="46"/>
    </location>
</feature>
<evidence type="ECO:0000256" key="6">
    <source>
        <dbReference type="ARBA" id="ARBA00023306"/>
    </source>
</evidence>
<keyword evidence="4 7" id="KW-1133">Transmembrane helix</keyword>
<accession>A0A380K7K1</accession>
<keyword evidence="2 7" id="KW-0132">Cell division</keyword>